<evidence type="ECO:0000256" key="4">
    <source>
        <dbReference type="ARBA" id="ARBA00022676"/>
    </source>
</evidence>
<organism evidence="11 12">
    <name type="scientific">Bombyx mandarina</name>
    <name type="common">Wild silk moth</name>
    <name type="synonym">Wild silkworm</name>
    <dbReference type="NCBI Taxonomy" id="7092"/>
    <lineage>
        <taxon>Eukaryota</taxon>
        <taxon>Metazoa</taxon>
        <taxon>Ecdysozoa</taxon>
        <taxon>Arthropoda</taxon>
        <taxon>Hexapoda</taxon>
        <taxon>Insecta</taxon>
        <taxon>Pterygota</taxon>
        <taxon>Neoptera</taxon>
        <taxon>Endopterygota</taxon>
        <taxon>Lepidoptera</taxon>
        <taxon>Glossata</taxon>
        <taxon>Ditrysia</taxon>
        <taxon>Bombycoidea</taxon>
        <taxon>Bombycidae</taxon>
        <taxon>Bombycinae</taxon>
        <taxon>Bombyx</taxon>
    </lineage>
</organism>
<comment type="subcellular location">
    <subcellularLocation>
        <location evidence="1 10">Endoplasmic reticulum membrane</location>
        <topology evidence="1 10">Multi-pass membrane protein</topology>
    </subcellularLocation>
</comment>
<dbReference type="GO" id="GO:0005789">
    <property type="term" value="C:endoplasmic reticulum membrane"/>
    <property type="evidence" value="ECO:0007669"/>
    <property type="project" value="UniProtKB-SubCell"/>
</dbReference>
<keyword evidence="8 10" id="KW-1133">Transmembrane helix</keyword>
<dbReference type="CTD" id="34409"/>
<comment type="similarity">
    <text evidence="3 10">Belongs to the ALG6/ALG8 glucosyltransferase family.</text>
</comment>
<evidence type="ECO:0000256" key="3">
    <source>
        <dbReference type="ARBA" id="ARBA00008715"/>
    </source>
</evidence>
<dbReference type="EC" id="2.4.1.-" evidence="10"/>
<dbReference type="UniPathway" id="UPA00378"/>
<protein>
    <recommendedName>
        <fullName evidence="10">Alpha-1,3-glucosyltransferase</fullName>
        <ecNumber evidence="10">2.4.1.-</ecNumber>
    </recommendedName>
</protein>
<evidence type="ECO:0000256" key="5">
    <source>
        <dbReference type="ARBA" id="ARBA00022679"/>
    </source>
</evidence>
<accession>A0A6J2JH60</accession>
<keyword evidence="5 10" id="KW-0808">Transferase</keyword>
<gene>
    <name evidence="12" type="primary">LOC114241652</name>
</gene>
<evidence type="ECO:0000313" key="12">
    <source>
        <dbReference type="RefSeq" id="XP_028028352.1"/>
    </source>
</evidence>
<feature type="transmembrane region" description="Helical" evidence="10">
    <location>
        <begin position="121"/>
        <end position="143"/>
    </location>
</feature>
<dbReference type="OrthoDB" id="4983at2759"/>
<reference evidence="12" key="1">
    <citation type="submission" date="2025-08" db="UniProtKB">
        <authorList>
            <consortium name="RefSeq"/>
        </authorList>
    </citation>
    <scope>IDENTIFICATION</scope>
    <source>
        <tissue evidence="12">Silk gland</tissue>
    </source>
</reference>
<keyword evidence="6 10" id="KW-0812">Transmembrane</keyword>
<dbReference type="KEGG" id="bman:114241652"/>
<dbReference type="Proteomes" id="UP000504629">
    <property type="component" value="Unplaced"/>
</dbReference>
<dbReference type="GeneID" id="114241652"/>
<keyword evidence="9 10" id="KW-0472">Membrane</keyword>
<keyword evidence="7 10" id="KW-0256">Endoplasmic reticulum</keyword>
<feature type="transmembrane region" description="Helical" evidence="10">
    <location>
        <begin position="409"/>
        <end position="430"/>
    </location>
</feature>
<feature type="transmembrane region" description="Helical" evidence="10">
    <location>
        <begin position="188"/>
        <end position="215"/>
    </location>
</feature>
<dbReference type="GO" id="GO:0042281">
    <property type="term" value="F:dolichyl pyrophosphate Man9GlcNAc2 alpha-1,3-glucosyltransferase activity"/>
    <property type="evidence" value="ECO:0007669"/>
    <property type="project" value="TreeGrafter"/>
</dbReference>
<sequence>MTKRADPDRFTVTKDALLPGIFFALLVRWCVAAYPYSGYRKPPMYGDFEAQRHWQEITVHTPVTTWYHNTTQNDLEYWGMDYPPLSAYHSLLMGLVADWLDPESVRLFASRGYEDNSHKTFMRWTVFLSDLYFYATAVLCICIDAERVRAKETKWVFKRTDLSTILFLLYPGLILIDHGHFQYNCVSLGLFLWATFFIIAIENDVLATIFFVFALNYKQMELYHALPFFIYLLRKCFIGIPPRSKFSHIVHKFNKLAVAVISCFIIIWYPFTKSWDNISQLVHRLFPIKRGVFEDKVSNIWCFVNVFVKLKDVYTNEEMARMCLVATAAAALPSCIDLFLRINKKKFVLCLINVSLAFFIFSFQVHEKTILLVAIPVALHLPEDPFMCFWFLLISTFSMLPLFLKDGLLIPFICTNVIYICFYSICVKLAHPNSDFLSFFSANRIDKIVRPHQHENSVLMTLLSTNFFFSFICMIWLIVAAVFIPPPVSYPDLPALLISVFSFCHFVLFFIYFNYQQFSMPMCLPVAQKAKTK</sequence>
<dbReference type="PANTHER" id="PTHR12413">
    <property type="entry name" value="DOLICHYL GLYCOSYLTRANSFERASE"/>
    <property type="match status" value="1"/>
</dbReference>
<feature type="transmembrane region" description="Helical" evidence="10">
    <location>
        <begin position="467"/>
        <end position="484"/>
    </location>
</feature>
<keyword evidence="11" id="KW-1185">Reference proteome</keyword>
<evidence type="ECO:0000256" key="8">
    <source>
        <dbReference type="ARBA" id="ARBA00022989"/>
    </source>
</evidence>
<evidence type="ECO:0000256" key="2">
    <source>
        <dbReference type="ARBA" id="ARBA00004922"/>
    </source>
</evidence>
<name>A0A6J2JH60_BOMMA</name>
<evidence type="ECO:0000256" key="9">
    <source>
        <dbReference type="ARBA" id="ARBA00023136"/>
    </source>
</evidence>
<dbReference type="PANTHER" id="PTHR12413:SF1">
    <property type="entry name" value="DOLICHYL PYROPHOSPHATE MAN9GLCNAC2 ALPHA-1,3-GLUCOSYLTRANSFERASE"/>
    <property type="match status" value="1"/>
</dbReference>
<dbReference type="Pfam" id="PF03155">
    <property type="entry name" value="Alg6_Alg8"/>
    <property type="match status" value="1"/>
</dbReference>
<dbReference type="RefSeq" id="XP_028028352.1">
    <property type="nucleotide sequence ID" value="XM_028172551.1"/>
</dbReference>
<feature type="transmembrane region" description="Helical" evidence="10">
    <location>
        <begin position="319"/>
        <end position="340"/>
    </location>
</feature>
<dbReference type="AlphaFoldDB" id="A0A6J2JH60"/>
<evidence type="ECO:0000256" key="6">
    <source>
        <dbReference type="ARBA" id="ARBA00022692"/>
    </source>
</evidence>
<feature type="transmembrane region" description="Helical" evidence="10">
    <location>
        <begin position="347"/>
        <end position="366"/>
    </location>
</feature>
<proteinExistence type="inferred from homology"/>
<evidence type="ECO:0000256" key="1">
    <source>
        <dbReference type="ARBA" id="ARBA00004477"/>
    </source>
</evidence>
<evidence type="ECO:0000256" key="7">
    <source>
        <dbReference type="ARBA" id="ARBA00022824"/>
    </source>
</evidence>
<feature type="transmembrane region" description="Helical" evidence="10">
    <location>
        <begin position="253"/>
        <end position="271"/>
    </location>
</feature>
<dbReference type="InterPro" id="IPR004856">
    <property type="entry name" value="Glyco_trans_ALG6/ALG8"/>
</dbReference>
<evidence type="ECO:0000313" key="11">
    <source>
        <dbReference type="Proteomes" id="UP000504629"/>
    </source>
</evidence>
<evidence type="ECO:0000256" key="10">
    <source>
        <dbReference type="RuleBase" id="RU363110"/>
    </source>
</evidence>
<keyword evidence="4 10" id="KW-0328">Glycosyltransferase</keyword>
<feature type="transmembrane region" description="Helical" evidence="10">
    <location>
        <begin position="155"/>
        <end position="176"/>
    </location>
</feature>
<comment type="pathway">
    <text evidence="2 10">Protein modification; protein glycosylation.</text>
</comment>
<feature type="transmembrane region" description="Helical" evidence="10">
    <location>
        <begin position="496"/>
        <end position="515"/>
    </location>
</feature>